<dbReference type="GO" id="GO:0022857">
    <property type="term" value="F:transmembrane transporter activity"/>
    <property type="evidence" value="ECO:0007669"/>
    <property type="project" value="InterPro"/>
</dbReference>
<dbReference type="Gene3D" id="1.20.1740.10">
    <property type="entry name" value="Amino acid/polyamine transporter I"/>
    <property type="match status" value="1"/>
</dbReference>
<comment type="caution">
    <text evidence="2">The sequence shown here is derived from an EMBL/GenBank/DDBJ whole genome shotgun (WGS) entry which is preliminary data.</text>
</comment>
<feature type="transmembrane region" description="Helical" evidence="1">
    <location>
        <begin position="51"/>
        <end position="73"/>
    </location>
</feature>
<feature type="non-terminal residue" evidence="2">
    <location>
        <position position="168"/>
    </location>
</feature>
<feature type="transmembrane region" description="Helical" evidence="1">
    <location>
        <begin position="144"/>
        <end position="164"/>
    </location>
</feature>
<dbReference type="EMBL" id="AUZX01009370">
    <property type="protein sequence ID" value="EQD52101.1"/>
    <property type="molecule type" value="Genomic_DNA"/>
</dbReference>
<dbReference type="GO" id="GO:0016020">
    <property type="term" value="C:membrane"/>
    <property type="evidence" value="ECO:0007669"/>
    <property type="project" value="UniProtKB-SubCell"/>
</dbReference>
<feature type="non-terminal residue" evidence="2">
    <location>
        <position position="1"/>
    </location>
</feature>
<keyword evidence="1" id="KW-0472">Membrane</keyword>
<feature type="transmembrane region" description="Helical" evidence="1">
    <location>
        <begin position="6"/>
        <end position="30"/>
    </location>
</feature>
<dbReference type="PANTHER" id="PTHR47547">
    <property type="match status" value="1"/>
</dbReference>
<reference evidence="2" key="1">
    <citation type="submission" date="2013-08" db="EMBL/GenBank/DDBJ databases">
        <authorList>
            <person name="Mendez C."/>
            <person name="Richter M."/>
            <person name="Ferrer M."/>
            <person name="Sanchez J."/>
        </authorList>
    </citation>
    <scope>NUCLEOTIDE SEQUENCE</scope>
</reference>
<feature type="transmembrane region" description="Helical" evidence="1">
    <location>
        <begin position="85"/>
        <end position="103"/>
    </location>
</feature>
<dbReference type="PANTHER" id="PTHR47547:SF1">
    <property type="entry name" value="ASPARTATE-PROTON SYMPORTER"/>
    <property type="match status" value="1"/>
</dbReference>
<sequence>SGIGLAWLAMLLYADAIVSPGGTGFIYATTSSRVIGAMSEDGFIHSSLQRLNRFGVPWAAGIVSFAVGCFFMLPFPSWHKMVNEISDVMVLSYGIGPVVLLSLRRTLPEVNRPRPFRVPMANILAPITFIISNLIVYWSGVKTLTFLLAVIAAALMMFLAWRLIKRES</sequence>
<evidence type="ECO:0000256" key="1">
    <source>
        <dbReference type="SAM" id="Phobius"/>
    </source>
</evidence>
<name>T0ZV33_9ZZZZ</name>
<reference evidence="2" key="2">
    <citation type="journal article" date="2014" name="ISME J.">
        <title>Microbial stratification in low pH oxic and suboxic macroscopic growths along an acid mine drainage.</title>
        <authorList>
            <person name="Mendez-Garcia C."/>
            <person name="Mesa V."/>
            <person name="Sprenger R.R."/>
            <person name="Richter M."/>
            <person name="Diez M.S."/>
            <person name="Solano J."/>
            <person name="Bargiela R."/>
            <person name="Golyshina O.V."/>
            <person name="Manteca A."/>
            <person name="Ramos J.L."/>
            <person name="Gallego J.R."/>
            <person name="Llorente I."/>
            <person name="Martins Dos Santos V.A."/>
            <person name="Jensen O.N."/>
            <person name="Pelaez A.I."/>
            <person name="Sanchez J."/>
            <person name="Ferrer M."/>
        </authorList>
    </citation>
    <scope>NUCLEOTIDE SEQUENCE</scope>
</reference>
<keyword evidence="1" id="KW-1133">Transmembrane helix</keyword>
<protein>
    <submittedName>
        <fullName evidence="2">Amino acid permease-associated region</fullName>
    </submittedName>
</protein>
<dbReference type="InterPro" id="IPR052962">
    <property type="entry name" value="AA_Transporter_AGT"/>
</dbReference>
<accession>T0ZV33</accession>
<evidence type="ECO:0000313" key="2">
    <source>
        <dbReference type="EMBL" id="EQD52101.1"/>
    </source>
</evidence>
<proteinExistence type="predicted"/>
<feature type="transmembrane region" description="Helical" evidence="1">
    <location>
        <begin position="115"/>
        <end position="138"/>
    </location>
</feature>
<keyword evidence="1" id="KW-0812">Transmembrane</keyword>
<gene>
    <name evidence="2" type="ORF">B1A_12852</name>
</gene>
<dbReference type="AlphaFoldDB" id="T0ZV33"/>
<organism evidence="2">
    <name type="scientific">mine drainage metagenome</name>
    <dbReference type="NCBI Taxonomy" id="410659"/>
    <lineage>
        <taxon>unclassified sequences</taxon>
        <taxon>metagenomes</taxon>
        <taxon>ecological metagenomes</taxon>
    </lineage>
</organism>